<dbReference type="AlphaFoldDB" id="A0A8T2LBL4"/>
<dbReference type="Proteomes" id="UP000752171">
    <property type="component" value="Unassembled WGS sequence"/>
</dbReference>
<gene>
    <name evidence="2" type="ORF">AMEX_G17243</name>
</gene>
<name>A0A8T2LBL4_ASTMX</name>
<evidence type="ECO:0000313" key="3">
    <source>
        <dbReference type="Proteomes" id="UP000752171"/>
    </source>
</evidence>
<protein>
    <submittedName>
        <fullName evidence="2">Uncharacterized protein</fullName>
    </submittedName>
</protein>
<reference evidence="2 3" key="1">
    <citation type="submission" date="2021-07" db="EMBL/GenBank/DDBJ databases">
        <authorList>
            <person name="Imarazene B."/>
            <person name="Zahm M."/>
            <person name="Klopp C."/>
            <person name="Cabau C."/>
            <person name="Beille S."/>
            <person name="Jouanno E."/>
            <person name="Castinel A."/>
            <person name="Lluch J."/>
            <person name="Gil L."/>
            <person name="Kuchtly C."/>
            <person name="Lopez Roques C."/>
            <person name="Donnadieu C."/>
            <person name="Parrinello H."/>
            <person name="Journot L."/>
            <person name="Du K."/>
            <person name="Schartl M."/>
            <person name="Retaux S."/>
            <person name="Guiguen Y."/>
        </authorList>
    </citation>
    <scope>NUCLEOTIDE SEQUENCE [LARGE SCALE GENOMIC DNA]</scope>
    <source>
        <strain evidence="2">Pach_M1</strain>
        <tissue evidence="2">Testis</tissue>
    </source>
</reference>
<accession>A0A8T2LBL4</accession>
<feature type="chain" id="PRO_5035849377" evidence="1">
    <location>
        <begin position="25"/>
        <end position="69"/>
    </location>
</feature>
<comment type="caution">
    <text evidence="2">The sequence shown here is derived from an EMBL/GenBank/DDBJ whole genome shotgun (WGS) entry which is preliminary data.</text>
</comment>
<evidence type="ECO:0000313" key="2">
    <source>
        <dbReference type="EMBL" id="KAG9268284.1"/>
    </source>
</evidence>
<evidence type="ECO:0000256" key="1">
    <source>
        <dbReference type="SAM" id="SignalP"/>
    </source>
</evidence>
<proteinExistence type="predicted"/>
<keyword evidence="1" id="KW-0732">Signal</keyword>
<sequence>MSKILTLCIGVLLIAMQFSTQVETTTNVTTVATTVTTKNGTSAGSRLLPAELILLLPVGVLGSVLHGRW</sequence>
<dbReference type="EMBL" id="JAICCE010000014">
    <property type="protein sequence ID" value="KAG9268284.1"/>
    <property type="molecule type" value="Genomic_DNA"/>
</dbReference>
<feature type="signal peptide" evidence="1">
    <location>
        <begin position="1"/>
        <end position="24"/>
    </location>
</feature>
<organism evidence="2 3">
    <name type="scientific">Astyanax mexicanus</name>
    <name type="common">Blind cave fish</name>
    <name type="synonym">Astyanax fasciatus mexicanus</name>
    <dbReference type="NCBI Taxonomy" id="7994"/>
    <lineage>
        <taxon>Eukaryota</taxon>
        <taxon>Metazoa</taxon>
        <taxon>Chordata</taxon>
        <taxon>Craniata</taxon>
        <taxon>Vertebrata</taxon>
        <taxon>Euteleostomi</taxon>
        <taxon>Actinopterygii</taxon>
        <taxon>Neopterygii</taxon>
        <taxon>Teleostei</taxon>
        <taxon>Ostariophysi</taxon>
        <taxon>Characiformes</taxon>
        <taxon>Characoidei</taxon>
        <taxon>Acestrorhamphidae</taxon>
        <taxon>Acestrorhamphinae</taxon>
        <taxon>Astyanax</taxon>
    </lineage>
</organism>